<dbReference type="SUPFAM" id="SSF51905">
    <property type="entry name" value="FAD/NAD(P)-binding domain"/>
    <property type="match status" value="1"/>
</dbReference>
<comment type="caution">
    <text evidence="8">The sequence shown here is derived from an EMBL/GenBank/DDBJ whole genome shotgun (WGS) entry which is preliminary data.</text>
</comment>
<comment type="similarity">
    <text evidence="2">Belongs to the FAD-binding monooxygenase family.</text>
</comment>
<evidence type="ECO:0000256" key="3">
    <source>
        <dbReference type="ARBA" id="ARBA00022630"/>
    </source>
</evidence>
<dbReference type="PANTHER" id="PTHR43872:SF1">
    <property type="entry name" value="MONOOXYGENASE, PUTATIVE (AFU_ORTHOLOGUE AFUA_8G02570)-RELATED"/>
    <property type="match status" value="1"/>
</dbReference>
<gene>
    <name evidence="8" type="ORF">B4N89_30750</name>
</gene>
<feature type="region of interest" description="Disordered" evidence="7">
    <location>
        <begin position="127"/>
        <end position="164"/>
    </location>
</feature>
<proteinExistence type="inferred from homology"/>
<dbReference type="PANTHER" id="PTHR43872">
    <property type="entry name" value="MONOOXYGENASE, PUTATIVE (AFU_ORTHOLOGUE AFUA_8G02570)-RELATED"/>
    <property type="match status" value="1"/>
</dbReference>
<dbReference type="Gene3D" id="3.50.50.60">
    <property type="entry name" value="FAD/NAD(P)-binding domain"/>
    <property type="match status" value="3"/>
</dbReference>
<dbReference type="InterPro" id="IPR051820">
    <property type="entry name" value="FAD-binding_MO"/>
</dbReference>
<keyword evidence="6 8" id="KW-0503">Monooxygenase</keyword>
<keyword evidence="9" id="KW-1185">Reference proteome</keyword>
<dbReference type="STRING" id="159449.B4N89_30750"/>
<evidence type="ECO:0000313" key="8">
    <source>
        <dbReference type="EMBL" id="OPC78564.1"/>
    </source>
</evidence>
<dbReference type="GO" id="GO:0050660">
    <property type="term" value="F:flavin adenine dinucleotide binding"/>
    <property type="evidence" value="ECO:0007669"/>
    <property type="project" value="InterPro"/>
</dbReference>
<evidence type="ECO:0000256" key="4">
    <source>
        <dbReference type="ARBA" id="ARBA00022827"/>
    </source>
</evidence>
<protein>
    <submittedName>
        <fullName evidence="8">FAD-containing monooxygenase EthA</fullName>
    </submittedName>
</protein>
<dbReference type="PROSITE" id="PS51257">
    <property type="entry name" value="PROKAR_LIPOPROTEIN"/>
    <property type="match status" value="1"/>
</dbReference>
<dbReference type="GO" id="GO:0004499">
    <property type="term" value="F:N,N-dimethylaniline monooxygenase activity"/>
    <property type="evidence" value="ECO:0007669"/>
    <property type="project" value="InterPro"/>
</dbReference>
<keyword evidence="4" id="KW-0274">FAD</keyword>
<accession>A0A1T3NP72</accession>
<evidence type="ECO:0000256" key="1">
    <source>
        <dbReference type="ARBA" id="ARBA00001974"/>
    </source>
</evidence>
<evidence type="ECO:0000313" key="9">
    <source>
        <dbReference type="Proteomes" id="UP000190037"/>
    </source>
</evidence>
<keyword evidence="5" id="KW-0560">Oxidoreductase</keyword>
<name>A0A1T3NP72_9ACTN</name>
<organism evidence="8 9">
    <name type="scientific">Embleya scabrispora</name>
    <dbReference type="NCBI Taxonomy" id="159449"/>
    <lineage>
        <taxon>Bacteria</taxon>
        <taxon>Bacillati</taxon>
        <taxon>Actinomycetota</taxon>
        <taxon>Actinomycetes</taxon>
        <taxon>Kitasatosporales</taxon>
        <taxon>Streptomycetaceae</taxon>
        <taxon>Embleya</taxon>
    </lineage>
</organism>
<comment type="cofactor">
    <cofactor evidence="1">
        <name>FAD</name>
        <dbReference type="ChEBI" id="CHEBI:57692"/>
    </cofactor>
</comment>
<dbReference type="AlphaFoldDB" id="A0A1T3NP72"/>
<dbReference type="OrthoDB" id="5168853at2"/>
<dbReference type="InterPro" id="IPR020946">
    <property type="entry name" value="Flavin_mOase-like"/>
</dbReference>
<evidence type="ECO:0000256" key="6">
    <source>
        <dbReference type="ARBA" id="ARBA00023033"/>
    </source>
</evidence>
<keyword evidence="3" id="KW-0285">Flavoprotein</keyword>
<dbReference type="Pfam" id="PF00743">
    <property type="entry name" value="FMO-like"/>
    <property type="match status" value="1"/>
</dbReference>
<reference evidence="8 9" key="1">
    <citation type="submission" date="2017-03" db="EMBL/GenBank/DDBJ databases">
        <title>Draft genome sequence of Streptomyces scabrisporus NF3, endophyte isolated from Amphipterygium adstringens.</title>
        <authorList>
            <person name="Vazquez M."/>
            <person name="Ceapa C.D."/>
            <person name="Rodriguez Luna D."/>
            <person name="Sanchez Esquivel S."/>
        </authorList>
    </citation>
    <scope>NUCLEOTIDE SEQUENCE [LARGE SCALE GENOMIC DNA]</scope>
    <source>
        <strain evidence="8 9">NF3</strain>
    </source>
</reference>
<evidence type="ECO:0000256" key="5">
    <source>
        <dbReference type="ARBA" id="ARBA00023002"/>
    </source>
</evidence>
<evidence type="ECO:0000256" key="2">
    <source>
        <dbReference type="ARBA" id="ARBA00010139"/>
    </source>
</evidence>
<dbReference type="Proteomes" id="UP000190037">
    <property type="component" value="Unassembled WGS sequence"/>
</dbReference>
<sequence length="537" mass="58362">MAREHVDVLIVGAGLSGIGAACRLRRHSPGKSVLILEGRDAIGGTWDIFRYPGIRSDSDMHTLGYSFRPWSANEAIADGATIRDYIRDTAREHGVDGLVRFGHRVLGAEWSGGEARWTVRARRPIAPPTQAPVATPISAPISIPTPTPSPSPADKTASDPGDEASATEVVELTCSFLFVCTGYYRYDEGYTPDFPGIENFAGTVVHPQAWPEDLDYTDKRVVVIGSGATAVTLVPSMADTAAHVTMLQRSPTYVMALPARDAMGRRLRRVLPDRAALPLIRAKNVGLTMLAFHLSRSAPRLMKSVLRRGAIRQLPEGYDVDTHFAPRYDPWDQRMCFVPDGDLFAALRGGRASIVTDTIAGFTRTGLRLDSGAELPADIVVTATGLNLLAIGGMTLTVDGTPIELSRTVAYKGMMLSGVPNFALALGYTNASWTLKCDLVSRYVCRLLNHMDAHGYQVCMPQAPPADAPLEPLLDLKSGYVLRGTAMLPKQGPTAPWRLHQNYPRDVLLLRHGSLQDRGMRFGRAAARPRAVDTSTR</sequence>
<dbReference type="GO" id="GO:0050661">
    <property type="term" value="F:NADP binding"/>
    <property type="evidence" value="ECO:0007669"/>
    <property type="project" value="InterPro"/>
</dbReference>
<feature type="compositionally biased region" description="Low complexity" evidence="7">
    <location>
        <begin position="131"/>
        <end position="142"/>
    </location>
</feature>
<dbReference type="InterPro" id="IPR036188">
    <property type="entry name" value="FAD/NAD-bd_sf"/>
</dbReference>
<dbReference type="EMBL" id="MWQN01000002">
    <property type="protein sequence ID" value="OPC78564.1"/>
    <property type="molecule type" value="Genomic_DNA"/>
</dbReference>
<evidence type="ECO:0000256" key="7">
    <source>
        <dbReference type="SAM" id="MobiDB-lite"/>
    </source>
</evidence>
<dbReference type="Pfam" id="PF13450">
    <property type="entry name" value="NAD_binding_8"/>
    <property type="match status" value="1"/>
</dbReference>
<dbReference type="RefSeq" id="WP_078980619.1">
    <property type="nucleotide sequence ID" value="NZ_MWQN01000002.1"/>
</dbReference>